<feature type="compositionally biased region" description="Polar residues" evidence="1">
    <location>
        <begin position="193"/>
        <end position="203"/>
    </location>
</feature>
<feature type="region of interest" description="Disordered" evidence="1">
    <location>
        <begin position="189"/>
        <end position="243"/>
    </location>
</feature>
<protein>
    <submittedName>
        <fullName evidence="2">Uncharacterized protein</fullName>
    </submittedName>
</protein>
<reference evidence="2 3" key="1">
    <citation type="submission" date="2024-02" db="EMBL/GenBank/DDBJ databases">
        <authorList>
            <person name="Vignale AGUSTIN F."/>
            <person name="Sosa J E."/>
            <person name="Modenutti C."/>
        </authorList>
    </citation>
    <scope>NUCLEOTIDE SEQUENCE [LARGE SCALE GENOMIC DNA]</scope>
</reference>
<evidence type="ECO:0000313" key="3">
    <source>
        <dbReference type="Proteomes" id="UP001642360"/>
    </source>
</evidence>
<feature type="compositionally biased region" description="Basic and acidic residues" evidence="1">
    <location>
        <begin position="1"/>
        <end position="11"/>
    </location>
</feature>
<dbReference type="Proteomes" id="UP001642360">
    <property type="component" value="Unassembled WGS sequence"/>
</dbReference>
<dbReference type="PANTHER" id="PTHR46740:SF2">
    <property type="entry name" value="PROTEIN DYAD"/>
    <property type="match status" value="1"/>
</dbReference>
<dbReference type="InterPro" id="IPR044221">
    <property type="entry name" value="DYAD/AMEIOTIC1"/>
</dbReference>
<name>A0ABC8R4I3_9AQUA</name>
<dbReference type="EMBL" id="CAUOFW020001002">
    <property type="protein sequence ID" value="CAK9139926.1"/>
    <property type="molecule type" value="Genomic_DNA"/>
</dbReference>
<evidence type="ECO:0000256" key="1">
    <source>
        <dbReference type="SAM" id="MobiDB-lite"/>
    </source>
</evidence>
<dbReference type="AlphaFoldDB" id="A0ABC8R4I3"/>
<organism evidence="2 3">
    <name type="scientific">Ilex paraguariensis</name>
    <name type="common">yerba mate</name>
    <dbReference type="NCBI Taxonomy" id="185542"/>
    <lineage>
        <taxon>Eukaryota</taxon>
        <taxon>Viridiplantae</taxon>
        <taxon>Streptophyta</taxon>
        <taxon>Embryophyta</taxon>
        <taxon>Tracheophyta</taxon>
        <taxon>Spermatophyta</taxon>
        <taxon>Magnoliopsida</taxon>
        <taxon>eudicotyledons</taxon>
        <taxon>Gunneridae</taxon>
        <taxon>Pentapetalae</taxon>
        <taxon>asterids</taxon>
        <taxon>campanulids</taxon>
        <taxon>Aquifoliales</taxon>
        <taxon>Aquifoliaceae</taxon>
        <taxon>Ilex</taxon>
    </lineage>
</organism>
<accession>A0ABC8R4I3</accession>
<feature type="region of interest" description="Disordered" evidence="1">
    <location>
        <begin position="1"/>
        <end position="29"/>
    </location>
</feature>
<comment type="caution">
    <text evidence="2">The sequence shown here is derived from an EMBL/GenBank/DDBJ whole genome shotgun (WGS) entry which is preliminary data.</text>
</comment>
<sequence length="299" mass="34604">MEDLKGEEKSTLDGAQIPSMTKHDVLPPTSDHCTLQCQTTNDEVPEQNIEAGSIYEIDHSYLPNRTPVQLRSIRVVMVMEKTEWNVSVRFPSVQSLHLYFCNRVKEMYPELDKKFVMGTKLAGKVLLRQVPTQEFHEKKHFEGFWLVNYASVIGGFGDEISNKGICLSEVTGNGMVRWGVRRQVKFLGKHTENSNPQSSSSYVNGEEKAKHEVDEEEVDEEEEEEEEKEGVDEGVTEEAVETEKNLKRKRYTFRSRSVQKAKKVKREKIMQSYKNKTKLKSRCKQLVLRNPKDRWSAER</sequence>
<evidence type="ECO:0000313" key="2">
    <source>
        <dbReference type="EMBL" id="CAK9139926.1"/>
    </source>
</evidence>
<keyword evidence="3" id="KW-1185">Reference proteome</keyword>
<gene>
    <name evidence="2" type="ORF">ILEXP_LOCUS7344</name>
</gene>
<dbReference type="PANTHER" id="PTHR46740">
    <property type="entry name" value="PROTEIN DYAD"/>
    <property type="match status" value="1"/>
</dbReference>
<proteinExistence type="predicted"/>
<feature type="compositionally biased region" description="Acidic residues" evidence="1">
    <location>
        <begin position="214"/>
        <end position="240"/>
    </location>
</feature>